<dbReference type="PROSITE" id="PS50850">
    <property type="entry name" value="MFS"/>
    <property type="match status" value="1"/>
</dbReference>
<evidence type="ECO:0000256" key="6">
    <source>
        <dbReference type="ARBA" id="ARBA00023136"/>
    </source>
</evidence>
<feature type="transmembrane region" description="Helical" evidence="7">
    <location>
        <begin position="268"/>
        <end position="286"/>
    </location>
</feature>
<reference evidence="9 10" key="1">
    <citation type="submission" date="2019-07" db="EMBL/GenBank/DDBJ databases">
        <title>Serratia dokdonensis sp. nov., an elicitor of systemic resistance in Nicotiana Tabacum.</title>
        <authorList>
            <person name="Son J.-S."/>
            <person name="Hwang Y.-J."/>
            <person name="Lee S.-Y."/>
            <person name="Ghim S.-Y."/>
        </authorList>
    </citation>
    <scope>NUCLEOTIDE SEQUENCE [LARGE SCALE GENOMIC DNA]</scope>
    <source>
        <strain evidence="9 10">KUDC3025</strain>
    </source>
</reference>
<feature type="domain" description="Major facilitator superfamily (MFS) profile" evidence="8">
    <location>
        <begin position="22"/>
        <end position="412"/>
    </location>
</feature>
<feature type="transmembrane region" description="Helical" evidence="7">
    <location>
        <begin position="89"/>
        <end position="107"/>
    </location>
</feature>
<organism evidence="9 10">
    <name type="scientific">Serratia rhizosphaerae</name>
    <dbReference type="NCBI Taxonomy" id="2597702"/>
    <lineage>
        <taxon>Bacteria</taxon>
        <taxon>Pseudomonadati</taxon>
        <taxon>Pseudomonadota</taxon>
        <taxon>Gammaproteobacteria</taxon>
        <taxon>Enterobacterales</taxon>
        <taxon>Yersiniaceae</taxon>
        <taxon>Serratia</taxon>
    </lineage>
</organism>
<evidence type="ECO:0000259" key="8">
    <source>
        <dbReference type="PROSITE" id="PS50850"/>
    </source>
</evidence>
<keyword evidence="2" id="KW-0813">Transport</keyword>
<evidence type="ECO:0000256" key="2">
    <source>
        <dbReference type="ARBA" id="ARBA00022448"/>
    </source>
</evidence>
<dbReference type="Pfam" id="PF07690">
    <property type="entry name" value="MFS_1"/>
    <property type="match status" value="1"/>
</dbReference>
<evidence type="ECO:0000256" key="3">
    <source>
        <dbReference type="ARBA" id="ARBA00022475"/>
    </source>
</evidence>
<keyword evidence="6 7" id="KW-0472">Membrane</keyword>
<dbReference type="PANTHER" id="PTHR23517:SF13">
    <property type="entry name" value="MAJOR FACILITATOR SUPERFAMILY MFS_1"/>
    <property type="match status" value="1"/>
</dbReference>
<feature type="transmembrane region" description="Helical" evidence="7">
    <location>
        <begin position="359"/>
        <end position="378"/>
    </location>
</feature>
<dbReference type="Gene3D" id="1.20.1250.20">
    <property type="entry name" value="MFS general substrate transporter like domains"/>
    <property type="match status" value="2"/>
</dbReference>
<feature type="transmembrane region" description="Helical" evidence="7">
    <location>
        <begin position="20"/>
        <end position="39"/>
    </location>
</feature>
<dbReference type="SUPFAM" id="SSF103473">
    <property type="entry name" value="MFS general substrate transporter"/>
    <property type="match status" value="1"/>
</dbReference>
<dbReference type="RefSeq" id="WP_160030474.1">
    <property type="nucleotide sequence ID" value="NZ_CP041764.1"/>
</dbReference>
<dbReference type="InterPro" id="IPR036259">
    <property type="entry name" value="MFS_trans_sf"/>
</dbReference>
<dbReference type="EMBL" id="CP041764">
    <property type="protein sequence ID" value="QHA88703.1"/>
    <property type="molecule type" value="Genomic_DNA"/>
</dbReference>
<feature type="transmembrane region" description="Helical" evidence="7">
    <location>
        <begin position="232"/>
        <end position="256"/>
    </location>
</feature>
<feature type="transmembrane region" description="Helical" evidence="7">
    <location>
        <begin position="59"/>
        <end position="77"/>
    </location>
</feature>
<comment type="subcellular location">
    <subcellularLocation>
        <location evidence="1">Cell membrane</location>
        <topology evidence="1">Multi-pass membrane protein</topology>
    </subcellularLocation>
</comment>
<keyword evidence="4 7" id="KW-0812">Transmembrane</keyword>
<feature type="transmembrane region" description="Helical" evidence="7">
    <location>
        <begin position="178"/>
        <end position="197"/>
    </location>
</feature>
<keyword evidence="10" id="KW-1185">Reference proteome</keyword>
<evidence type="ECO:0000313" key="9">
    <source>
        <dbReference type="EMBL" id="QHA88703.1"/>
    </source>
</evidence>
<dbReference type="PANTHER" id="PTHR23517">
    <property type="entry name" value="RESISTANCE PROTEIN MDTM, PUTATIVE-RELATED-RELATED"/>
    <property type="match status" value="1"/>
</dbReference>
<feature type="transmembrane region" description="Helical" evidence="7">
    <location>
        <begin position="322"/>
        <end position="347"/>
    </location>
</feature>
<protein>
    <submittedName>
        <fullName evidence="9">MFS transporter</fullName>
    </submittedName>
</protein>
<evidence type="ECO:0000256" key="5">
    <source>
        <dbReference type="ARBA" id="ARBA00022989"/>
    </source>
</evidence>
<sequence>MSDGVAVEEAAKVKSGASHFAILLFLALALMSALLNSSAPTPLYPLYQHELGLTSVSLTIIYGAYAGGVLISLFGVGNMAGKVRDLRSMIVPALLVVLAGALLFAMADSFVMMFMARLLAGIGTGALTGAANIALVRFGPKDGGKVAALIATLSFTTGLALGPIFSGLALQTGFYTTSLPFIIIMAVAAVAALGVMLKWPAAVAPAGNAQTSAAAPVKSSLADGLRATGIKFYLCAGALFTCWAVAASILAIGPNVAEKLLGMHSRGMYGYVIAVYLVIAGISQILSRRINARHSLMFGCLAQALSVVVFAEAIQIHSLGLAAAGMVIAGYAYGAIFVGSATLVNLISPKSSHARLISLFYVIAYIANWVPILLGVVIDHASLQLAVNLLFMVSAVVCLVLGLLVTRAGFPR</sequence>
<proteinExistence type="predicted"/>
<name>A0ABX6GQZ8_9GAMM</name>
<keyword evidence="5 7" id="KW-1133">Transmembrane helix</keyword>
<dbReference type="Proteomes" id="UP000430368">
    <property type="component" value="Chromosome"/>
</dbReference>
<evidence type="ECO:0000256" key="4">
    <source>
        <dbReference type="ARBA" id="ARBA00022692"/>
    </source>
</evidence>
<keyword evidence="3" id="KW-1003">Cell membrane</keyword>
<gene>
    <name evidence="9" type="ORF">FO014_17935</name>
</gene>
<feature type="transmembrane region" description="Helical" evidence="7">
    <location>
        <begin position="113"/>
        <end position="134"/>
    </location>
</feature>
<evidence type="ECO:0000313" key="10">
    <source>
        <dbReference type="Proteomes" id="UP000430368"/>
    </source>
</evidence>
<dbReference type="InterPro" id="IPR050171">
    <property type="entry name" value="MFS_Transporters"/>
</dbReference>
<feature type="transmembrane region" description="Helical" evidence="7">
    <location>
        <begin position="298"/>
        <end position="316"/>
    </location>
</feature>
<dbReference type="InterPro" id="IPR011701">
    <property type="entry name" value="MFS"/>
</dbReference>
<accession>A0ABX6GQZ8</accession>
<evidence type="ECO:0000256" key="7">
    <source>
        <dbReference type="SAM" id="Phobius"/>
    </source>
</evidence>
<dbReference type="InterPro" id="IPR020846">
    <property type="entry name" value="MFS_dom"/>
</dbReference>
<feature type="transmembrane region" description="Helical" evidence="7">
    <location>
        <begin position="384"/>
        <end position="405"/>
    </location>
</feature>
<feature type="transmembrane region" description="Helical" evidence="7">
    <location>
        <begin position="146"/>
        <end position="166"/>
    </location>
</feature>
<evidence type="ECO:0000256" key="1">
    <source>
        <dbReference type="ARBA" id="ARBA00004651"/>
    </source>
</evidence>